<feature type="compositionally biased region" description="Low complexity" evidence="2">
    <location>
        <begin position="473"/>
        <end position="482"/>
    </location>
</feature>
<feature type="compositionally biased region" description="Low complexity" evidence="2">
    <location>
        <begin position="265"/>
        <end position="280"/>
    </location>
</feature>
<dbReference type="Pfam" id="PF20570">
    <property type="entry name" value="DUF6779"/>
    <property type="match status" value="1"/>
</dbReference>
<sequence>MTGVGDDSRGRLLGRPWLVVGLILAIGATLALVLSDDLRYLRLGIVAALWAALIGGFLAVRYRKHAAHSEDAVAEAQAVYELELEREIAARREYELEMEAESRAAADSRSHEELEALRAEVLALRENLQALFGGEVLLERVALTAQATRMRSLHDENRLVTGGEELGKSVPAQLLAGPGGNGGLSATLDGGDVGNGNGDRNKGRGTKPKKPAEPAERPTELIERVRDKAPMSDRRRKPATGNNGAGDLQRTQQISRPKPARAEAKPAAPADPLADTAAARAVKDAEQRAEAARRQAAASDRGQAPRAERQRPPEPKKQAARPEPVRAEATRREAPRADAPAAELSRPGMRPAEASRPEMPRAAAPKGRFGPRPNAEQSSPGMPVTEQRPAEADLTRPAMKPSERGRPASSVAPPARPRPEPETPKENTAEWQPGWAGSRTPDRAVSDLSAAFPNRDDFAERARPKRPQPPAEPATEPTPEQPLAARQPSRTDLPPARPEPPAAAEPEPRKPSKLEQFSRADLSPILETPANRHGAHRTPAEEAPEEPKPAAPAPAPAERGRSGGRRRRAEDEQPPTPAPGSGGGRRRRPDGEPPAWEGLVTERPSGSHGKQPENDGGAVNGAAGHHADAEAETNGSAPRGRRAAEPEDAGGSHAAGRSVNELLAAHGGGSSTPRRRRRAED</sequence>
<reference evidence="6" key="1">
    <citation type="journal article" date="2019" name="Int. J. Syst. Evol. Microbiol.">
        <title>The Global Catalogue of Microorganisms (GCM) 10K type strain sequencing project: providing services to taxonomists for standard genome sequencing and annotation.</title>
        <authorList>
            <consortium name="The Broad Institute Genomics Platform"/>
            <consortium name="The Broad Institute Genome Sequencing Center for Infectious Disease"/>
            <person name="Wu L."/>
            <person name="Ma J."/>
        </authorList>
    </citation>
    <scope>NUCLEOTIDE SEQUENCE [LARGE SCALE GENOMIC DNA]</scope>
    <source>
        <strain evidence="6">CGMCC 4.7643</strain>
    </source>
</reference>
<feature type="transmembrane region" description="Helical" evidence="3">
    <location>
        <begin position="40"/>
        <end position="60"/>
    </location>
</feature>
<feature type="domain" description="DUF6779" evidence="4">
    <location>
        <begin position="41"/>
        <end position="149"/>
    </location>
</feature>
<feature type="compositionally biased region" description="Basic and acidic residues" evidence="2">
    <location>
        <begin position="506"/>
        <end position="518"/>
    </location>
</feature>
<feature type="transmembrane region" description="Helical" evidence="3">
    <location>
        <begin position="12"/>
        <end position="34"/>
    </location>
</feature>
<keyword evidence="1" id="KW-0175">Coiled coil</keyword>
<evidence type="ECO:0000256" key="2">
    <source>
        <dbReference type="SAM" id="MobiDB-lite"/>
    </source>
</evidence>
<accession>A0ABW5GJI2</accession>
<feature type="compositionally biased region" description="Basic and acidic residues" evidence="2">
    <location>
        <begin position="417"/>
        <end position="428"/>
    </location>
</feature>
<feature type="coiled-coil region" evidence="1">
    <location>
        <begin position="84"/>
        <end position="131"/>
    </location>
</feature>
<feature type="compositionally biased region" description="Basic and acidic residues" evidence="2">
    <location>
        <begin position="323"/>
        <end position="336"/>
    </location>
</feature>
<dbReference type="Proteomes" id="UP001597419">
    <property type="component" value="Unassembled WGS sequence"/>
</dbReference>
<organism evidence="5 6">
    <name type="scientific">Amycolatopsis samaneae</name>
    <dbReference type="NCBI Taxonomy" id="664691"/>
    <lineage>
        <taxon>Bacteria</taxon>
        <taxon>Bacillati</taxon>
        <taxon>Actinomycetota</taxon>
        <taxon>Actinomycetes</taxon>
        <taxon>Pseudonocardiales</taxon>
        <taxon>Pseudonocardiaceae</taxon>
        <taxon>Amycolatopsis</taxon>
    </lineage>
</organism>
<keyword evidence="6" id="KW-1185">Reference proteome</keyword>
<feature type="compositionally biased region" description="Low complexity" evidence="2">
    <location>
        <begin position="614"/>
        <end position="624"/>
    </location>
</feature>
<evidence type="ECO:0000259" key="4">
    <source>
        <dbReference type="Pfam" id="PF20570"/>
    </source>
</evidence>
<keyword evidence="3" id="KW-0812">Transmembrane</keyword>
<feature type="region of interest" description="Disordered" evidence="2">
    <location>
        <begin position="171"/>
        <end position="681"/>
    </location>
</feature>
<dbReference type="EMBL" id="JBHUKU010000009">
    <property type="protein sequence ID" value="MFD2460998.1"/>
    <property type="molecule type" value="Genomic_DNA"/>
</dbReference>
<dbReference type="InterPro" id="IPR046706">
    <property type="entry name" value="DUF6779"/>
</dbReference>
<proteinExistence type="predicted"/>
<protein>
    <submittedName>
        <fullName evidence="5">DUF6779 domain-containing protein</fullName>
    </submittedName>
</protein>
<feature type="compositionally biased region" description="Basic and acidic residues" evidence="2">
    <location>
        <begin position="210"/>
        <end position="233"/>
    </location>
</feature>
<evidence type="ECO:0000256" key="1">
    <source>
        <dbReference type="SAM" id="Coils"/>
    </source>
</evidence>
<evidence type="ECO:0000313" key="5">
    <source>
        <dbReference type="EMBL" id="MFD2460998.1"/>
    </source>
</evidence>
<evidence type="ECO:0000313" key="6">
    <source>
        <dbReference type="Proteomes" id="UP001597419"/>
    </source>
</evidence>
<feature type="compositionally biased region" description="Basic and acidic residues" evidence="2">
    <location>
        <begin position="281"/>
        <end position="293"/>
    </location>
</feature>
<keyword evidence="3" id="KW-1133">Transmembrane helix</keyword>
<dbReference type="RefSeq" id="WP_345406514.1">
    <property type="nucleotide sequence ID" value="NZ_BAABHG010000020.1"/>
</dbReference>
<name>A0ABW5GJI2_9PSEU</name>
<keyword evidence="3" id="KW-0472">Membrane</keyword>
<evidence type="ECO:0000256" key="3">
    <source>
        <dbReference type="SAM" id="Phobius"/>
    </source>
</evidence>
<gene>
    <name evidence="5" type="ORF">ACFSYJ_20495</name>
</gene>
<feature type="compositionally biased region" description="Low complexity" evidence="2">
    <location>
        <begin position="294"/>
        <end position="305"/>
    </location>
</feature>
<comment type="caution">
    <text evidence="5">The sequence shown here is derived from an EMBL/GenBank/DDBJ whole genome shotgun (WGS) entry which is preliminary data.</text>
</comment>
<feature type="compositionally biased region" description="Basic and acidic residues" evidence="2">
    <location>
        <begin position="306"/>
        <end position="317"/>
    </location>
</feature>